<dbReference type="Pfam" id="PF00834">
    <property type="entry name" value="Ribul_P_3_epim"/>
    <property type="match status" value="1"/>
</dbReference>
<evidence type="ECO:0000256" key="3">
    <source>
        <dbReference type="ARBA" id="ARBA00001954"/>
    </source>
</evidence>
<dbReference type="EMBL" id="WWTN01000002">
    <property type="protein sequence ID" value="MZH54597.1"/>
    <property type="molecule type" value="Genomic_DNA"/>
</dbReference>
<evidence type="ECO:0000256" key="8">
    <source>
        <dbReference type="ARBA" id="ARBA00023211"/>
    </source>
</evidence>
<dbReference type="Gene3D" id="3.20.20.70">
    <property type="entry name" value="Aldolase class I"/>
    <property type="match status" value="1"/>
</dbReference>
<comment type="cofactor">
    <cofactor evidence="2">
        <name>Zn(2+)</name>
        <dbReference type="ChEBI" id="CHEBI:29105"/>
    </cofactor>
</comment>
<dbReference type="GO" id="GO:0004750">
    <property type="term" value="F:D-ribulose-phosphate 3-epimerase activity"/>
    <property type="evidence" value="ECO:0007669"/>
    <property type="project" value="UniProtKB-EC"/>
</dbReference>
<dbReference type="GO" id="GO:0005975">
    <property type="term" value="P:carbohydrate metabolic process"/>
    <property type="evidence" value="ECO:0007669"/>
    <property type="project" value="InterPro"/>
</dbReference>
<keyword evidence="7" id="KW-0408">Iron</keyword>
<dbReference type="EMBL" id="QVEV01000020">
    <property type="protein sequence ID" value="RGC14491.1"/>
    <property type="molecule type" value="Genomic_DNA"/>
</dbReference>
<reference evidence="13" key="3">
    <citation type="journal article" date="2019" name="Nat. Med.">
        <title>A library of human gut bacterial isolates paired with longitudinal multiomics data enables mechanistic microbiome research.</title>
        <authorList>
            <person name="Poyet M."/>
            <person name="Groussin M."/>
            <person name="Gibbons S.M."/>
            <person name="Avila-Pacheco J."/>
            <person name="Jiang X."/>
            <person name="Kearney S.M."/>
            <person name="Perrotta A.R."/>
            <person name="Berdy B."/>
            <person name="Zhao S."/>
            <person name="Lieberman T.D."/>
            <person name="Swanson P.K."/>
            <person name="Smith M."/>
            <person name="Roesemann S."/>
            <person name="Alexander J.E."/>
            <person name="Rich S.A."/>
            <person name="Livny J."/>
            <person name="Vlamakis H."/>
            <person name="Clish C."/>
            <person name="Bullock K."/>
            <person name="Deik A."/>
            <person name="Scott J."/>
            <person name="Pierce K.A."/>
            <person name="Xavier R.J."/>
            <person name="Alm E.J."/>
        </authorList>
    </citation>
    <scope>NUCLEOTIDE SEQUENCE</scope>
    <source>
        <strain evidence="13">BIOML-A12</strain>
    </source>
</reference>
<dbReference type="RefSeq" id="WP_009588995.1">
    <property type="nucleotide sequence ID" value="NZ_CAXUDH010000008.1"/>
</dbReference>
<evidence type="ECO:0000313" key="15">
    <source>
        <dbReference type="Proteomes" id="UP000030008"/>
    </source>
</evidence>
<dbReference type="CDD" id="cd00429">
    <property type="entry name" value="RPE"/>
    <property type="match status" value="1"/>
</dbReference>
<evidence type="ECO:0000256" key="10">
    <source>
        <dbReference type="ARBA" id="ARBA00023277"/>
    </source>
</evidence>
<evidence type="ECO:0000256" key="5">
    <source>
        <dbReference type="ARBA" id="ARBA00022723"/>
    </source>
</evidence>
<evidence type="ECO:0000313" key="13">
    <source>
        <dbReference type="EMBL" id="MZH54597.1"/>
    </source>
</evidence>
<evidence type="ECO:0000256" key="7">
    <source>
        <dbReference type="ARBA" id="ARBA00023004"/>
    </source>
</evidence>
<dbReference type="GO" id="GO:0006163">
    <property type="term" value="P:purine nucleotide metabolic process"/>
    <property type="evidence" value="ECO:0007669"/>
    <property type="project" value="UniProtKB-ARBA"/>
</dbReference>
<dbReference type="GO" id="GO:1901135">
    <property type="term" value="P:carbohydrate derivative metabolic process"/>
    <property type="evidence" value="ECO:0007669"/>
    <property type="project" value="UniProtKB-ARBA"/>
</dbReference>
<comment type="subunit">
    <text evidence="4">Homodimer.</text>
</comment>
<reference evidence="11 15" key="1">
    <citation type="submission" date="2014-08" db="EMBL/GenBank/DDBJ databases">
        <title>Clostridium innocuum, an unnegligible vancomycin-resistant pathogen causing extra-intestinal infections.</title>
        <authorList>
            <person name="Feng Y."/>
            <person name="Chiu C.-H."/>
        </authorList>
    </citation>
    <scope>NUCLEOTIDE SEQUENCE [LARGE SCALE GENOMIC DNA]</scope>
    <source>
        <strain evidence="11 15">AN88</strain>
    </source>
</reference>
<dbReference type="PROSITE" id="PS01086">
    <property type="entry name" value="RIBUL_P_3_EPIMER_2"/>
    <property type="match status" value="1"/>
</dbReference>
<evidence type="ECO:0000313" key="12">
    <source>
        <dbReference type="EMBL" id="MCR0233332.1"/>
    </source>
</evidence>
<evidence type="ECO:0000313" key="14">
    <source>
        <dbReference type="EMBL" id="RGC14491.1"/>
    </source>
</evidence>
<comment type="cofactor">
    <cofactor evidence="1">
        <name>Mn(2+)</name>
        <dbReference type="ChEBI" id="CHEBI:29035"/>
    </cofactor>
</comment>
<dbReference type="GO" id="GO:0006091">
    <property type="term" value="P:generation of precursor metabolites and energy"/>
    <property type="evidence" value="ECO:0007669"/>
    <property type="project" value="UniProtKB-ARBA"/>
</dbReference>
<dbReference type="EMBL" id="JQIF01000018">
    <property type="protein sequence ID" value="KGJ54258.1"/>
    <property type="molecule type" value="Genomic_DNA"/>
</dbReference>
<protein>
    <submittedName>
        <fullName evidence="11">Ribulose-phosphate 3-epimerase</fullName>
        <ecNumber evidence="13">5.1.3.1</ecNumber>
    </submittedName>
</protein>
<dbReference type="Proteomes" id="UP000030008">
    <property type="component" value="Unassembled WGS sequence"/>
</dbReference>
<evidence type="ECO:0000256" key="1">
    <source>
        <dbReference type="ARBA" id="ARBA00001936"/>
    </source>
</evidence>
<dbReference type="GO" id="GO:0046496">
    <property type="term" value="P:nicotinamide nucleotide metabolic process"/>
    <property type="evidence" value="ECO:0007669"/>
    <property type="project" value="UniProtKB-ARBA"/>
</dbReference>
<proteinExistence type="predicted"/>
<dbReference type="OrthoDB" id="1645589at2"/>
<keyword evidence="6" id="KW-0862">Zinc</keyword>
<gene>
    <name evidence="11" type="ORF">CIAN88_04565</name>
    <name evidence="14" type="ORF">DXA38_13285</name>
    <name evidence="13" type="ORF">GT664_02235</name>
    <name evidence="12" type="ORF">MKC95_11205</name>
</gene>
<dbReference type="InterPro" id="IPR000056">
    <property type="entry name" value="Ribul_P_3_epim-like"/>
</dbReference>
<dbReference type="Proteomes" id="UP000260025">
    <property type="component" value="Unassembled WGS sequence"/>
</dbReference>
<sequence>MDIKISPSIMCCKVEEYKPYLELFEKVQLDSVHFDIMDGAYVKNVMLGTPIYKDIKRLSKLPVDVHIMSYRPEEYMEYYDIQPGDRISFHPETTAQPYKLLQTIRDKGCKAGLVLNPGTPVSYLEECMDLLDYVTLMTVNPGFAGQKMVPDAPQKIRRVRQLLDAYEKEIDIVVDGNTTIENSRLMRDAGANAFVVGTSSIIRSLDTFEEMYNAYVQELEK</sequence>
<keyword evidence="8" id="KW-0464">Manganese</keyword>
<dbReference type="SUPFAM" id="SSF51366">
    <property type="entry name" value="Ribulose-phoshate binding barrel"/>
    <property type="match status" value="1"/>
</dbReference>
<evidence type="ECO:0000256" key="4">
    <source>
        <dbReference type="ARBA" id="ARBA00011738"/>
    </source>
</evidence>
<dbReference type="EMBL" id="JAKTMA010000018">
    <property type="protein sequence ID" value="MCR0233332.1"/>
    <property type="molecule type" value="Genomic_DNA"/>
</dbReference>
<dbReference type="FunFam" id="3.20.20.70:FF:000191">
    <property type="entry name" value="ribulose-phosphate 3-epimerase isoform X2"/>
    <property type="match status" value="1"/>
</dbReference>
<reference evidence="12" key="4">
    <citation type="journal article" date="2022" name="Clin. Infect. Dis.">
        <title>Association between Clostridium innocuum and antibiotic-associated diarrhea in adults and children: A cross-sectional study and comparative genomics analysis.</title>
        <authorList>
            <person name="Cherny K.E."/>
            <person name="Muscat E.B."/>
            <person name="Balaji A."/>
            <person name="Mukherjee J."/>
            <person name="Ozer E.A."/>
            <person name="Angarone M.P."/>
            <person name="Hauser A.R."/>
            <person name="Sichel J.S."/>
            <person name="Amponsah E."/>
            <person name="Kociolek L.K."/>
        </authorList>
    </citation>
    <scope>NUCLEOTIDE SEQUENCE</scope>
    <source>
        <strain evidence="12">NU1-AC-029v</strain>
    </source>
</reference>
<comment type="caution">
    <text evidence="11">The sequence shown here is derived from an EMBL/GenBank/DDBJ whole genome shotgun (WGS) entry which is preliminary data.</text>
</comment>
<evidence type="ECO:0000256" key="6">
    <source>
        <dbReference type="ARBA" id="ARBA00022833"/>
    </source>
</evidence>
<dbReference type="PANTHER" id="PTHR11749">
    <property type="entry name" value="RIBULOSE-5-PHOSPHATE-3-EPIMERASE"/>
    <property type="match status" value="1"/>
</dbReference>
<accession>A0A099IBD5</accession>
<dbReference type="GO" id="GO:0046872">
    <property type="term" value="F:metal ion binding"/>
    <property type="evidence" value="ECO:0007669"/>
    <property type="project" value="UniProtKB-KW"/>
</dbReference>
<comment type="cofactor">
    <cofactor evidence="3">
        <name>Fe(2+)</name>
        <dbReference type="ChEBI" id="CHEBI:29033"/>
    </cofactor>
</comment>
<dbReference type="Proteomes" id="UP000604383">
    <property type="component" value="Unassembled WGS sequence"/>
</dbReference>
<organism evidence="11 15">
    <name type="scientific">Clostridium innocuum</name>
    <dbReference type="NCBI Taxonomy" id="1522"/>
    <lineage>
        <taxon>Bacteria</taxon>
        <taxon>Bacillati</taxon>
        <taxon>Bacillota</taxon>
        <taxon>Clostridia</taxon>
        <taxon>Eubacteriales</taxon>
        <taxon>Clostridiaceae</taxon>
        <taxon>Clostridium</taxon>
    </lineage>
</organism>
<evidence type="ECO:0000256" key="9">
    <source>
        <dbReference type="ARBA" id="ARBA00023235"/>
    </source>
</evidence>
<name>A0A099IBD5_CLOIN</name>
<dbReference type="NCBIfam" id="NF004076">
    <property type="entry name" value="PRK05581.1-4"/>
    <property type="match status" value="1"/>
</dbReference>
<evidence type="ECO:0000313" key="11">
    <source>
        <dbReference type="EMBL" id="KGJ54258.1"/>
    </source>
</evidence>
<dbReference type="EC" id="5.1.3.1" evidence="13"/>
<dbReference type="InterPro" id="IPR011060">
    <property type="entry name" value="RibuloseP-bd_barrel"/>
</dbReference>
<keyword evidence="5" id="KW-0479">Metal-binding</keyword>
<reference evidence="14 16" key="2">
    <citation type="submission" date="2018-08" db="EMBL/GenBank/DDBJ databases">
        <title>A genome reference for cultivated species of the human gut microbiota.</title>
        <authorList>
            <person name="Zou Y."/>
            <person name="Xue W."/>
            <person name="Luo G."/>
        </authorList>
    </citation>
    <scope>NUCLEOTIDE SEQUENCE [LARGE SCALE GENOMIC DNA]</scope>
    <source>
        <strain evidence="14 16">OF01-2LB</strain>
    </source>
</reference>
<dbReference type="Proteomes" id="UP001203972">
    <property type="component" value="Unassembled WGS sequence"/>
</dbReference>
<dbReference type="InterPro" id="IPR013785">
    <property type="entry name" value="Aldolase_TIM"/>
</dbReference>
<dbReference type="AlphaFoldDB" id="A0A099IBD5"/>
<evidence type="ECO:0000256" key="2">
    <source>
        <dbReference type="ARBA" id="ARBA00001947"/>
    </source>
</evidence>
<evidence type="ECO:0000313" key="16">
    <source>
        <dbReference type="Proteomes" id="UP000260025"/>
    </source>
</evidence>
<keyword evidence="10" id="KW-0119">Carbohydrate metabolism</keyword>
<keyword evidence="9 13" id="KW-0413">Isomerase</keyword>